<keyword evidence="2" id="KW-1185">Reference proteome</keyword>
<gene>
    <name evidence="1" type="ORF">TNIN_291361</name>
</gene>
<proteinExistence type="predicted"/>
<accession>A0A8X6WRI8</accession>
<name>A0A8X6WRI8_9ARAC</name>
<dbReference type="AlphaFoldDB" id="A0A8X6WRI8"/>
<organism evidence="1 2">
    <name type="scientific">Trichonephila inaurata madagascariensis</name>
    <dbReference type="NCBI Taxonomy" id="2747483"/>
    <lineage>
        <taxon>Eukaryota</taxon>
        <taxon>Metazoa</taxon>
        <taxon>Ecdysozoa</taxon>
        <taxon>Arthropoda</taxon>
        <taxon>Chelicerata</taxon>
        <taxon>Arachnida</taxon>
        <taxon>Araneae</taxon>
        <taxon>Araneomorphae</taxon>
        <taxon>Entelegynae</taxon>
        <taxon>Araneoidea</taxon>
        <taxon>Nephilidae</taxon>
        <taxon>Trichonephila</taxon>
        <taxon>Trichonephila inaurata</taxon>
    </lineage>
</organism>
<reference evidence="1" key="1">
    <citation type="submission" date="2020-08" db="EMBL/GenBank/DDBJ databases">
        <title>Multicomponent nature underlies the extraordinary mechanical properties of spider dragline silk.</title>
        <authorList>
            <person name="Kono N."/>
            <person name="Nakamura H."/>
            <person name="Mori M."/>
            <person name="Yoshida Y."/>
            <person name="Ohtoshi R."/>
            <person name="Malay A.D."/>
            <person name="Moran D.A.P."/>
            <person name="Tomita M."/>
            <person name="Numata K."/>
            <person name="Arakawa K."/>
        </authorList>
    </citation>
    <scope>NUCLEOTIDE SEQUENCE</scope>
</reference>
<protein>
    <submittedName>
        <fullName evidence="1">Uncharacterized protein</fullName>
    </submittedName>
</protein>
<dbReference type="EMBL" id="BMAV01000863">
    <property type="protein sequence ID" value="GFY38456.1"/>
    <property type="molecule type" value="Genomic_DNA"/>
</dbReference>
<evidence type="ECO:0000313" key="2">
    <source>
        <dbReference type="Proteomes" id="UP000886998"/>
    </source>
</evidence>
<dbReference type="Proteomes" id="UP000886998">
    <property type="component" value="Unassembled WGS sequence"/>
</dbReference>
<sequence length="82" mass="8818">MDEQASKVEQVDMGSVRGQFTILRSSLIIAPDLLYTDELKMGTALSNESLVVGGTIHGMGELKCNADLIVDHDASCIMMESS</sequence>
<comment type="caution">
    <text evidence="1">The sequence shown here is derived from an EMBL/GenBank/DDBJ whole genome shotgun (WGS) entry which is preliminary data.</text>
</comment>
<evidence type="ECO:0000313" key="1">
    <source>
        <dbReference type="EMBL" id="GFY38456.1"/>
    </source>
</evidence>